<proteinExistence type="predicted"/>
<gene>
    <name evidence="2" type="ordered locus">Gura_2952</name>
</gene>
<sequence>MEAVLQQINTVPGVIGSLICRENGELAAHSFPPLFDGAILQNAADAVAESSVGLSSSTGDVKIIDLRYDDGRILVKPLQQSFLLLLCTKTLNLQLLVMSLNVATKKLEKLCQTRTTAPLSMAMPAVQPTRAMVLTTEKGILLQTEIMKSTANTFWDQMLDVVAINRTTSLEISNFFKTGAFKKIKLTNQVTGHSKSFPVRIINNDSEQRFTGKAVISLAIAETLRVNSNDQLLAELVVGGGRLGWEGI</sequence>
<evidence type="ECO:0000313" key="3">
    <source>
        <dbReference type="Proteomes" id="UP000006695"/>
    </source>
</evidence>
<dbReference type="HOGENOM" id="CLU_107530_0_0_7"/>
<dbReference type="KEGG" id="gur:Gura_2952"/>
<organism evidence="2 3">
    <name type="scientific">Geotalea uraniireducens (strain Rf4)</name>
    <name type="common">Geobacter uraniireducens</name>
    <dbReference type="NCBI Taxonomy" id="351605"/>
    <lineage>
        <taxon>Bacteria</taxon>
        <taxon>Pseudomonadati</taxon>
        <taxon>Thermodesulfobacteriota</taxon>
        <taxon>Desulfuromonadia</taxon>
        <taxon>Geobacterales</taxon>
        <taxon>Geobacteraceae</taxon>
        <taxon>Geotalea</taxon>
    </lineage>
</organism>
<dbReference type="SUPFAM" id="SSF103196">
    <property type="entry name" value="Roadblock/LC7 domain"/>
    <property type="match status" value="1"/>
</dbReference>
<evidence type="ECO:0000313" key="2">
    <source>
        <dbReference type="EMBL" id="ABQ27124.1"/>
    </source>
</evidence>
<dbReference type="EMBL" id="CP000698">
    <property type="protein sequence ID" value="ABQ27124.1"/>
    <property type="molecule type" value="Genomic_DNA"/>
</dbReference>
<evidence type="ECO:0000259" key="1">
    <source>
        <dbReference type="SMART" id="SM00960"/>
    </source>
</evidence>
<name>A5G5Q6_GEOUR</name>
<dbReference type="OrthoDB" id="5394507at2"/>
<dbReference type="STRING" id="351605.Gura_2952"/>
<dbReference type="Gene3D" id="3.30.450.30">
    <property type="entry name" value="Dynein light chain 2a, cytoplasmic"/>
    <property type="match status" value="1"/>
</dbReference>
<dbReference type="SMART" id="SM00960">
    <property type="entry name" value="Robl_LC7"/>
    <property type="match status" value="1"/>
</dbReference>
<dbReference type="RefSeq" id="WP_011939793.1">
    <property type="nucleotide sequence ID" value="NC_009483.1"/>
</dbReference>
<dbReference type="Proteomes" id="UP000006695">
    <property type="component" value="Chromosome"/>
</dbReference>
<feature type="domain" description="Roadblock/LAMTOR2" evidence="1">
    <location>
        <begin position="1"/>
        <end position="88"/>
    </location>
</feature>
<reference evidence="2 3" key="1">
    <citation type="submission" date="2007-05" db="EMBL/GenBank/DDBJ databases">
        <title>Complete sequence of Geobacter uraniireducens Rf4.</title>
        <authorList>
            <consortium name="US DOE Joint Genome Institute"/>
            <person name="Copeland A."/>
            <person name="Lucas S."/>
            <person name="Lapidus A."/>
            <person name="Barry K."/>
            <person name="Detter J.C."/>
            <person name="Glavina del Rio T."/>
            <person name="Hammon N."/>
            <person name="Israni S."/>
            <person name="Dalin E."/>
            <person name="Tice H."/>
            <person name="Pitluck S."/>
            <person name="Chertkov O."/>
            <person name="Brettin T."/>
            <person name="Bruce D."/>
            <person name="Han C."/>
            <person name="Schmutz J."/>
            <person name="Larimer F."/>
            <person name="Land M."/>
            <person name="Hauser L."/>
            <person name="Kyrpides N."/>
            <person name="Mikhailova N."/>
            <person name="Shelobolina E."/>
            <person name="Aklujkar M."/>
            <person name="Lovley D."/>
            <person name="Richardson P."/>
        </authorList>
    </citation>
    <scope>NUCLEOTIDE SEQUENCE [LARGE SCALE GENOMIC DNA]</scope>
    <source>
        <strain evidence="2 3">Rf4</strain>
    </source>
</reference>
<keyword evidence="3" id="KW-1185">Reference proteome</keyword>
<accession>A5G5Q6</accession>
<dbReference type="AlphaFoldDB" id="A5G5Q6"/>
<protein>
    <recommendedName>
        <fullName evidence="1">Roadblock/LAMTOR2 domain-containing protein</fullName>
    </recommendedName>
</protein>
<dbReference type="InterPro" id="IPR004942">
    <property type="entry name" value="Roadblock/LAMTOR2_dom"/>
</dbReference>